<feature type="signal peptide" evidence="1">
    <location>
        <begin position="1"/>
        <end position="21"/>
    </location>
</feature>
<feature type="chain" id="PRO_5019178643" description="Glycosyl hydrolase family 9" evidence="1">
    <location>
        <begin position="22"/>
        <end position="676"/>
    </location>
</feature>
<dbReference type="RefSeq" id="WP_131751823.1">
    <property type="nucleotide sequence ID" value="NZ_CAACYH010000004.1"/>
</dbReference>
<dbReference type="InterPro" id="IPR008928">
    <property type="entry name" value="6-hairpin_glycosidase_sf"/>
</dbReference>
<sequence>MRLKRLVAGIAFLMGIASMEAMNIAPGDVSASVSLKVPGNAAKQYPLALQRQQGGVYSCRASEELPLTITRTVADADGRQRVTVVIKAVEDVYFNYGEQVKTGYRHADSRFYMPGFWYRRNLRSPKEAPSFHTSDSWLVREDRLSTPLTAAFNPADGKSMSVIRIDKFDKEALSTHKEGEVILSGETSIGYTGFLNVDGMTVLAYGFPYKEAPKTYIRKLTLAPAVEAFQLLRKGDSVSLTWELSERDAADFSECVQRTWEYSYDTNRPKPVKTPYTVDRMKEVMSNFFVESYVGNTPTHYYSGVELETATCAGTDVAEIGFVGRTLLNAFNALEYGTLKNRPELTKDANSIFDTYLQNGFSPAGFFNEVVHYNRGFKESNHSIRRQSEGVYAMLNYLDYEKRHKRSHPEWEKRIKGMLDNFLKLQNDDGSFPRKFKDDFSIVDGSGGSTPSATLPLVMASKYFKDKRYLAAAKRTVQYLEKELISKADYFSSTLDANCEDKEASLYAATAAYYLALVTKSEERAHYAGLAKKAAYFALSWYYTWDVPFAQGQMLGDIGLKTRGWGNVSVENNHIDVFVFEFADVLNWLSNEYNEPRFSDFAGVISTSMRQLLPHEGHMCGIAKAGYYPEVVQHTNWDYGRNGKGYYNNIFAPGWTVASLWELFTPGRAERFLLKR</sequence>
<evidence type="ECO:0008006" key="4">
    <source>
        <dbReference type="Google" id="ProtNLM"/>
    </source>
</evidence>
<evidence type="ECO:0000313" key="2">
    <source>
        <dbReference type="EMBL" id="VFB13443.1"/>
    </source>
</evidence>
<reference evidence="2 3" key="1">
    <citation type="submission" date="2019-02" db="EMBL/GenBank/DDBJ databases">
        <authorList>
            <consortium name="Pathogen Informatics"/>
        </authorList>
    </citation>
    <scope>NUCLEOTIDE SEQUENCE [LARGE SCALE GENOMIC DNA]</scope>
    <source>
        <strain evidence="2 3">3012STDY7078512</strain>
    </source>
</reference>
<keyword evidence="1" id="KW-0732">Signal</keyword>
<gene>
    <name evidence="2" type="ORF">NCTC7812_00967</name>
</gene>
<dbReference type="EMBL" id="CAACYH010000004">
    <property type="protein sequence ID" value="VFB13443.1"/>
    <property type="molecule type" value="Genomic_DNA"/>
</dbReference>
<accession>A0A449I1T2</accession>
<dbReference type="OrthoDB" id="1392261at2"/>
<dbReference type="Proteomes" id="UP000396835">
    <property type="component" value="Unassembled WGS sequence"/>
</dbReference>
<dbReference type="GO" id="GO:0005975">
    <property type="term" value="P:carbohydrate metabolic process"/>
    <property type="evidence" value="ECO:0007669"/>
    <property type="project" value="InterPro"/>
</dbReference>
<dbReference type="SUPFAM" id="SSF48208">
    <property type="entry name" value="Six-hairpin glycosidases"/>
    <property type="match status" value="1"/>
</dbReference>
<proteinExistence type="predicted"/>
<organism evidence="2 3">
    <name type="scientific">Prevotella heparinolytica</name>
    <dbReference type="NCBI Taxonomy" id="28113"/>
    <lineage>
        <taxon>Bacteria</taxon>
        <taxon>Pseudomonadati</taxon>
        <taxon>Bacteroidota</taxon>
        <taxon>Bacteroidia</taxon>
        <taxon>Bacteroidales</taxon>
        <taxon>Bacteroidaceae</taxon>
        <taxon>Bacteroides</taxon>
    </lineage>
</organism>
<name>A0A449I1T2_9BACE</name>
<protein>
    <recommendedName>
        <fullName evidence="4">Glycosyl hydrolase family 9</fullName>
    </recommendedName>
</protein>
<dbReference type="AlphaFoldDB" id="A0A449I1T2"/>
<evidence type="ECO:0000256" key="1">
    <source>
        <dbReference type="SAM" id="SignalP"/>
    </source>
</evidence>
<evidence type="ECO:0000313" key="3">
    <source>
        <dbReference type="Proteomes" id="UP000396835"/>
    </source>
</evidence>